<dbReference type="Proteomes" id="UP000189580">
    <property type="component" value="Chromosome c"/>
</dbReference>
<dbReference type="InterPro" id="IPR019786">
    <property type="entry name" value="Zinc_finger_PHD-type_CS"/>
</dbReference>
<dbReference type="InterPro" id="IPR001965">
    <property type="entry name" value="Znf_PHD"/>
</dbReference>
<dbReference type="OrthoDB" id="1678912at2759"/>
<dbReference type="EMBL" id="CP014500">
    <property type="protein sequence ID" value="ANB11771.1"/>
    <property type="molecule type" value="Genomic_DNA"/>
</dbReference>
<dbReference type="GO" id="GO:0048188">
    <property type="term" value="C:Set1C/COMPASS complex"/>
    <property type="evidence" value="ECO:0007669"/>
    <property type="project" value="InterPro"/>
</dbReference>
<evidence type="ECO:0000313" key="10">
    <source>
        <dbReference type="Proteomes" id="UP000189580"/>
    </source>
</evidence>
<dbReference type="PROSITE" id="PS01359">
    <property type="entry name" value="ZF_PHD_1"/>
    <property type="match status" value="1"/>
</dbReference>
<feature type="compositionally biased region" description="Low complexity" evidence="7">
    <location>
        <begin position="709"/>
        <end position="718"/>
    </location>
</feature>
<dbReference type="PROSITE" id="PS50016">
    <property type="entry name" value="ZF_PHD_2"/>
    <property type="match status" value="1"/>
</dbReference>
<evidence type="ECO:0000256" key="2">
    <source>
        <dbReference type="ARBA" id="ARBA00022723"/>
    </source>
</evidence>
<dbReference type="KEGG" id="slb:AWJ20_4593"/>
<gene>
    <name evidence="9" type="ORF">AWJ20_4593</name>
</gene>
<dbReference type="Pfam" id="PF08429">
    <property type="entry name" value="PLU-1"/>
    <property type="match status" value="1"/>
</dbReference>
<dbReference type="GO" id="GO:0008270">
    <property type="term" value="F:zinc ion binding"/>
    <property type="evidence" value="ECO:0007669"/>
    <property type="project" value="UniProtKB-KW"/>
</dbReference>
<dbReference type="AlphaFoldDB" id="A0A161HGA5"/>
<evidence type="ECO:0000256" key="3">
    <source>
        <dbReference type="ARBA" id="ARBA00022771"/>
    </source>
</evidence>
<dbReference type="CDD" id="cd15518">
    <property type="entry name" value="PHD_Ecm5p_Lid2p_like"/>
    <property type="match status" value="1"/>
</dbReference>
<dbReference type="InterPro" id="IPR019787">
    <property type="entry name" value="Znf_PHD-finger"/>
</dbReference>
<feature type="domain" description="PHD-type" evidence="8">
    <location>
        <begin position="484"/>
        <end position="533"/>
    </location>
</feature>
<dbReference type="Pfam" id="PF00628">
    <property type="entry name" value="PHD"/>
    <property type="match status" value="1"/>
</dbReference>
<dbReference type="InterPro" id="IPR013637">
    <property type="entry name" value="Lys_sp_deMease-like_dom"/>
</dbReference>
<dbReference type="Gene3D" id="3.30.40.10">
    <property type="entry name" value="Zinc/RING finger domain, C3HC4 (zinc finger)"/>
    <property type="match status" value="1"/>
</dbReference>
<evidence type="ECO:0000259" key="8">
    <source>
        <dbReference type="PROSITE" id="PS50016"/>
    </source>
</evidence>
<feature type="region of interest" description="Disordered" evidence="7">
    <location>
        <begin position="638"/>
        <end position="665"/>
    </location>
</feature>
<keyword evidence="4" id="KW-0862">Zinc</keyword>
<protein>
    <recommendedName>
        <fullName evidence="8">PHD-type domain-containing protein</fullName>
    </recommendedName>
</protein>
<evidence type="ECO:0000256" key="1">
    <source>
        <dbReference type="ARBA" id="ARBA00004123"/>
    </source>
</evidence>
<name>A0A161HGA5_9ASCO</name>
<keyword evidence="5" id="KW-0539">Nucleus</keyword>
<dbReference type="InterPro" id="IPR013083">
    <property type="entry name" value="Znf_RING/FYVE/PHD"/>
</dbReference>
<evidence type="ECO:0000256" key="5">
    <source>
        <dbReference type="ARBA" id="ARBA00023242"/>
    </source>
</evidence>
<keyword evidence="10" id="KW-1185">Reference proteome</keyword>
<dbReference type="PANTHER" id="PTHR46174:SF1">
    <property type="entry name" value="CXXC-TYPE ZINC FINGER PROTEIN 1"/>
    <property type="match status" value="1"/>
</dbReference>
<dbReference type="InterPro" id="IPR037869">
    <property type="entry name" value="Spp1/CFP1"/>
</dbReference>
<dbReference type="SMART" id="SM00249">
    <property type="entry name" value="PHD"/>
    <property type="match status" value="1"/>
</dbReference>
<evidence type="ECO:0000256" key="4">
    <source>
        <dbReference type="ARBA" id="ARBA00022833"/>
    </source>
</evidence>
<accession>A0A161HGA5</accession>
<comment type="subcellular location">
    <subcellularLocation>
        <location evidence="1">Nucleus</location>
    </subcellularLocation>
</comment>
<feature type="compositionally biased region" description="Polar residues" evidence="7">
    <location>
        <begin position="642"/>
        <end position="651"/>
    </location>
</feature>
<sequence>MGRMYTEEMKLRNKILQKYPSLKVQEHDDKLERNNESGQIESHYCSYTRDICYLSRVVHTLTEDVVSLKKFIELDIDEDEIEDYRLILRYDNNELSKLCRQLTDKASLPAQWYSKLSQFMTNTPRPSLKGLKTLVTEGEKIPVPMPSLIALKEFTEVATNWQEEVQALLTRKSQIRRPNDRTGKGHKNSTSPEIEEPKNREYFQRLLDEARLLPFWTSEIGQLYDRGIEIVNYQKLVEKLLTQPNKPLQEFEDALDVGRNLNVSLSETELLSKIVARMQWIEKAAKEINSKYISLDDLESLINEGMDAGIDEADDNLLQLRLQQKQGLDLDTRIRQAVLSDFVEIEYLEQLIAESLTCPAKEQTVKMAKQVHQRHLSVIKQVDNLHAEMQNDSFDKRPTYKVVKKVIDEAQGLNTRPKFSLIEKDFRLIEDWMRQGKRIIGKGNAPMYIFASHLATIEQKTRHAFSLSDKFDPAAVENDDDINKVFCICRLRESGMMVECDVCHEWFHGKCLKVGRSKFKDNERFVCPVCDWKTLVPRDAARPNLEALRSLLDLALGLRIRADEVEVLRKTVEVSAKFQEFLKPLLQRAPFQESDVKEIRFYLTKLKGSEVVLVEETDILESELHRLAPLYPEEAPPMVGGNSVQPTNKGSFQDPVSEETKESKVTEDASFVLPLELGTTNEAENQIETQLPDYEGPQPAVRNGEKDSSPISSNNIGIPVTAPVTTPLATEVKYSVLPDTVSSQADTEAPQAV</sequence>
<keyword evidence="3 6" id="KW-0863">Zinc-finger</keyword>
<dbReference type="PANTHER" id="PTHR46174">
    <property type="entry name" value="CXXC-TYPE ZINC FINGER PROTEIN 1"/>
    <property type="match status" value="1"/>
</dbReference>
<reference evidence="9 10" key="1">
    <citation type="submission" date="2016-02" db="EMBL/GenBank/DDBJ databases">
        <title>Complete genome sequence and transcriptome regulation of the pentose utilising yeast Sugiyamaella lignohabitans.</title>
        <authorList>
            <person name="Bellasio M."/>
            <person name="Peymann A."/>
            <person name="Valli M."/>
            <person name="Sipitzky M."/>
            <person name="Graf A."/>
            <person name="Sauer M."/>
            <person name="Marx H."/>
            <person name="Mattanovich D."/>
        </authorList>
    </citation>
    <scope>NUCLEOTIDE SEQUENCE [LARGE SCALE GENOMIC DNA]</scope>
    <source>
        <strain evidence="9 10">CBS 10342</strain>
    </source>
</reference>
<feature type="region of interest" description="Disordered" evidence="7">
    <location>
        <begin position="172"/>
        <end position="197"/>
    </location>
</feature>
<dbReference type="GO" id="GO:0045893">
    <property type="term" value="P:positive regulation of DNA-templated transcription"/>
    <property type="evidence" value="ECO:0007669"/>
    <property type="project" value="TreeGrafter"/>
</dbReference>
<evidence type="ECO:0000256" key="6">
    <source>
        <dbReference type="PROSITE-ProRule" id="PRU00146"/>
    </source>
</evidence>
<dbReference type="SUPFAM" id="SSF57903">
    <property type="entry name" value="FYVE/PHD zinc finger"/>
    <property type="match status" value="1"/>
</dbReference>
<dbReference type="InterPro" id="IPR011011">
    <property type="entry name" value="Znf_FYVE_PHD"/>
</dbReference>
<organism evidence="9 10">
    <name type="scientific">Sugiyamaella lignohabitans</name>
    <dbReference type="NCBI Taxonomy" id="796027"/>
    <lineage>
        <taxon>Eukaryota</taxon>
        <taxon>Fungi</taxon>
        <taxon>Dikarya</taxon>
        <taxon>Ascomycota</taxon>
        <taxon>Saccharomycotina</taxon>
        <taxon>Dipodascomycetes</taxon>
        <taxon>Dipodascales</taxon>
        <taxon>Trichomonascaceae</taxon>
        <taxon>Sugiyamaella</taxon>
    </lineage>
</organism>
<dbReference type="GeneID" id="30036742"/>
<feature type="region of interest" description="Disordered" evidence="7">
    <location>
        <begin position="689"/>
        <end position="718"/>
    </location>
</feature>
<keyword evidence="2" id="KW-0479">Metal-binding</keyword>
<evidence type="ECO:0000313" key="9">
    <source>
        <dbReference type="EMBL" id="ANB11771.1"/>
    </source>
</evidence>
<evidence type="ECO:0000256" key="7">
    <source>
        <dbReference type="SAM" id="MobiDB-lite"/>
    </source>
</evidence>
<proteinExistence type="predicted"/>
<dbReference type="RefSeq" id="XP_018734248.1">
    <property type="nucleotide sequence ID" value="XM_018881674.1"/>
</dbReference>